<feature type="region of interest" description="Disordered" evidence="1">
    <location>
        <begin position="1310"/>
        <end position="1397"/>
    </location>
</feature>
<feature type="compositionally biased region" description="Polar residues" evidence="1">
    <location>
        <begin position="1271"/>
        <end position="1288"/>
    </location>
</feature>
<protein>
    <submittedName>
        <fullName evidence="2">Uncharacterized protein</fullName>
    </submittedName>
</protein>
<feature type="compositionally biased region" description="Polar residues" evidence="1">
    <location>
        <begin position="430"/>
        <end position="458"/>
    </location>
</feature>
<accession>A0ABD3QHX4</accession>
<evidence type="ECO:0000313" key="3">
    <source>
        <dbReference type="Proteomes" id="UP001530400"/>
    </source>
</evidence>
<sequence>MKTRSRAKLGDTIELLDENEQAIEDEDQIQVITAEQEQYVQNDDAKQCTVVGRVKTRSRTRLGDTVVLLDDSDPDSNDVDTRSTCREDEVEEPLQIGEVGYTFQKQFNQSWFTGKVIEIRYGAAKGKDRRCQYEDGDVEDLSLTDLTALASKASTLIKSPEPEHVPSNTDTLFDRDNYEELKQRYLTPQIRKNVELPSGITIRRQYRDRYIDKSTPDFKLLKQKIEALKNLSNDEEIYKLLVQLRNWEINTKNREIWRSLGIIDEGVNEYVDLTNEVKRCVVDVETEPEAFRPDHCKSVASQELKSSEESVDLTTDEAKRCIDIETEPEVIPDHCKSVASQELKASEKSDVGHPEDIVNMQTSQTCNAPSSTVFNALLEGVQQNNAVTGCCNIVSPEKSSSTDGHASSAQVPRCAAASCNNVDIKPPAALSSSPPERSHSKTPNLFDNDNINSKTNHQAVPFKPNTDASKFQSDQRVHCGNHLQAHQHFKMVLPAKSSPITKITDDAVEEIEQYISKEVKRVLSTHRNDIILADCLRKLDYEALEKRYLTPEIINQPQLSSGMTIRRKRGERFIDRPGARYRKLRHRIDSLMKQRKQDEVHNILRQLKTWEDNPSWDKVWTDLGVDDEEDGEEFVDLTSDNEDRDLAACEDAERKETYVKNDDSGDRISKISDTDLAYTCDEKATKQVIAEPKCEASINHCKAQVTCDHFTLDAVKREHNAVSVDAANSVNETLQVQPAASILFSIKTKQSDGSIIKTWKKVGRKKLPGAKLEFLAATARSFGKKQKAPFSYAINEEKQEADLAQGWKMQGKKRRKGEWTPSGHLTGKWKAPQWADGAPMPECKPATCKKVLLPILERLVNDFIERSVPQHATADNNAIPTPAQLMNVICPRYLIPNRNLLQSAHRAVHTLLPEGDCESFDVVTVARNYWQVDIDYWRPKRTKVILLAESHAATEHCLVRERRLEESILSSVQYSGPREFLSLVYCLSYGENKSLCQPIANNKGTPQFWTLLAACSRGTDYVPAAANLSKQTASTFAADILKGGGLSVEDRLNAKLKVLEDLRERGIWLIDTSIFGWYITQKQVRLQYNILFHQPMLYQCHFQFRVERPPGELKFPSLVLSPMLDSQTNMASLSPTRPNSRSPFSLTKQNDDTTDDDIHQNHSAEEEELTTSGRTYQELVEQLGRGSELTHESAENEHEYIRRKSVGCFLSGRNSISNWTNYSNNEATMESLDVPANVEGKEVRVSGLDSPRDFSGVNVSSRNSSRVNSRQKSNAGRRSTLGNNLSHISSSSSSAGDDLLGESWSPIRSDFDNSNVLSSPKRSLSKSPLKSVKSPRSAKSPKPRMSRSKSPKPTSGRSPTRSPLADVSPNRASGRSPKKSPLKCPMSTFKEALSPNGTYSLKEAEGVQTEQAPDKLKPKLTLPSLKPAKAFTFSPEKPTGFHARSPAPTPNSQRREMKRLRASLPTANYMDQDDLMEQEEEDQVANSIKLQDKLPSVVEQTKLPASEKAPALPTIEYKNDFVFPDIPEPLTETVALFHNDAVAKGANSHQYQLNAAGTGLMSIQEVLLPAIAYDTNNVLKKLQSKAQRNAKDGMPDHQGKDVVEAIEICRKVVQKCTSAAVEAAGKSWRDQEEKRLEAHLKLHAGEMEQQKQLRAQAKIKRKQERALKRQQNYERQKYDKQKSHPRNKEMWQEVAKLMMEIQKLEKEERLWNEALAEVKAMEKNFQSPQKMDLASLDDSKSSRAQQQVALCKSVESTDLEAKSTTLVQDVTMATERISWMLQSVSLAMEESDRLRQEAYTKYQHDGHKYYGYETNSKGLFVALSMDDSFAG</sequence>
<evidence type="ECO:0000256" key="1">
    <source>
        <dbReference type="SAM" id="MobiDB-lite"/>
    </source>
</evidence>
<dbReference type="Proteomes" id="UP001530400">
    <property type="component" value="Unassembled WGS sequence"/>
</dbReference>
<evidence type="ECO:0000313" key="2">
    <source>
        <dbReference type="EMBL" id="KAL3800018.1"/>
    </source>
</evidence>
<name>A0ABD3QHX4_9STRA</name>
<reference evidence="2 3" key="1">
    <citation type="submission" date="2024-10" db="EMBL/GenBank/DDBJ databases">
        <title>Updated reference genomes for cyclostephanoid diatoms.</title>
        <authorList>
            <person name="Roberts W.R."/>
            <person name="Alverson A.J."/>
        </authorList>
    </citation>
    <scope>NUCLEOTIDE SEQUENCE [LARGE SCALE GENOMIC DNA]</scope>
    <source>
        <strain evidence="2 3">AJA010-31</strain>
    </source>
</reference>
<feature type="compositionally biased region" description="Polar residues" evidence="1">
    <location>
        <begin position="1129"/>
        <end position="1148"/>
    </location>
</feature>
<feature type="compositionally biased region" description="Basic residues" evidence="1">
    <location>
        <begin position="1339"/>
        <end position="1350"/>
    </location>
</feature>
<gene>
    <name evidence="2" type="ORF">ACHAWO_004696</name>
</gene>
<feature type="region of interest" description="Disordered" evidence="1">
    <location>
        <begin position="425"/>
        <end position="475"/>
    </location>
</feature>
<organism evidence="2 3">
    <name type="scientific">Cyclotella atomus</name>
    <dbReference type="NCBI Taxonomy" id="382360"/>
    <lineage>
        <taxon>Eukaryota</taxon>
        <taxon>Sar</taxon>
        <taxon>Stramenopiles</taxon>
        <taxon>Ochrophyta</taxon>
        <taxon>Bacillariophyta</taxon>
        <taxon>Coscinodiscophyceae</taxon>
        <taxon>Thalassiosirophycidae</taxon>
        <taxon>Stephanodiscales</taxon>
        <taxon>Stephanodiscaceae</taxon>
        <taxon>Cyclotella</taxon>
    </lineage>
</organism>
<feature type="compositionally biased region" description="Low complexity" evidence="1">
    <location>
        <begin position="1257"/>
        <end position="1270"/>
    </location>
</feature>
<keyword evidence="3" id="KW-1185">Reference proteome</keyword>
<feature type="region of interest" description="Disordered" evidence="1">
    <location>
        <begin position="1129"/>
        <end position="1174"/>
    </location>
</feature>
<feature type="compositionally biased region" description="Basic and acidic residues" evidence="1">
    <location>
        <begin position="1664"/>
        <end position="1688"/>
    </location>
</feature>
<feature type="compositionally biased region" description="Low complexity" evidence="1">
    <location>
        <begin position="1316"/>
        <end position="1338"/>
    </location>
</feature>
<proteinExistence type="predicted"/>
<dbReference type="EMBL" id="JALLPJ020000173">
    <property type="protein sequence ID" value="KAL3800018.1"/>
    <property type="molecule type" value="Genomic_DNA"/>
</dbReference>
<feature type="region of interest" description="Disordered" evidence="1">
    <location>
        <begin position="1402"/>
        <end position="1421"/>
    </location>
</feature>
<comment type="caution">
    <text evidence="2">The sequence shown here is derived from an EMBL/GenBank/DDBJ whole genome shotgun (WGS) entry which is preliminary data.</text>
</comment>
<feature type="region of interest" description="Disordered" evidence="1">
    <location>
        <begin position="1433"/>
        <end position="1456"/>
    </location>
</feature>
<feature type="region of interest" description="Disordered" evidence="1">
    <location>
        <begin position="1246"/>
        <end position="1298"/>
    </location>
</feature>
<feature type="region of interest" description="Disordered" evidence="1">
    <location>
        <begin position="1651"/>
        <end position="1688"/>
    </location>
</feature>